<dbReference type="EMBL" id="AZHX01000420">
    <property type="protein sequence ID" value="ETX07586.1"/>
    <property type="molecule type" value="Genomic_DNA"/>
</dbReference>
<gene>
    <name evidence="1" type="ORF">ETSY2_10350</name>
</gene>
<evidence type="ECO:0000313" key="1">
    <source>
        <dbReference type="EMBL" id="ETX07586.1"/>
    </source>
</evidence>
<sequence>MHVTSRTRHTTPSRLLAGAEAWFGYQTRLISLCGLILMLWPAASAQAGLIGYPLPRPPVFSPRIELTGDSFKADLKSDRDAEATTGRALATISFGLTPWVELYARAGLAEFNVDNFDFKGDFGFAYGGGARLRVWELPFVSVGLLGQYLRFTSDDNDSAGQAAEGEWEAYDIGLGLGTRRIGAFQFYGGVTYHEVDVTLTRAGNRLTLEQDIPVLAFVGLHIIPLTDFPRGEFLVNVEARLIGETPQFTLGLQYQFGAARNRSDR</sequence>
<dbReference type="InterPro" id="IPR011250">
    <property type="entry name" value="OMP/PagP_B-barrel"/>
</dbReference>
<dbReference type="HOGENOM" id="CLU_1048406_0_0_7"/>
<accession>W4MCC8</accession>
<keyword evidence="2" id="KW-1185">Reference proteome</keyword>
<organism evidence="1 2">
    <name type="scientific">Candidatus Entotheonella gemina</name>
    <dbReference type="NCBI Taxonomy" id="1429439"/>
    <lineage>
        <taxon>Bacteria</taxon>
        <taxon>Pseudomonadati</taxon>
        <taxon>Nitrospinota/Tectimicrobiota group</taxon>
        <taxon>Candidatus Tectimicrobiota</taxon>
        <taxon>Candidatus Entotheonellia</taxon>
        <taxon>Candidatus Entotheonellales</taxon>
        <taxon>Candidatus Entotheonellaceae</taxon>
        <taxon>Candidatus Entotheonella</taxon>
    </lineage>
</organism>
<name>W4MCC8_9BACT</name>
<dbReference type="SUPFAM" id="SSF56925">
    <property type="entry name" value="OMPA-like"/>
    <property type="match status" value="1"/>
</dbReference>
<protein>
    <submittedName>
        <fullName evidence="1">Uncharacterized protein</fullName>
    </submittedName>
</protein>
<dbReference type="AlphaFoldDB" id="W4MCC8"/>
<evidence type="ECO:0000313" key="2">
    <source>
        <dbReference type="Proteomes" id="UP000019140"/>
    </source>
</evidence>
<proteinExistence type="predicted"/>
<comment type="caution">
    <text evidence="1">The sequence shown here is derived from an EMBL/GenBank/DDBJ whole genome shotgun (WGS) entry which is preliminary data.</text>
</comment>
<dbReference type="Proteomes" id="UP000019140">
    <property type="component" value="Unassembled WGS sequence"/>
</dbReference>
<reference evidence="1 2" key="1">
    <citation type="journal article" date="2014" name="Nature">
        <title>An environmental bacterial taxon with a large and distinct metabolic repertoire.</title>
        <authorList>
            <person name="Wilson M.C."/>
            <person name="Mori T."/>
            <person name="Ruckert C."/>
            <person name="Uria A.R."/>
            <person name="Helf M.J."/>
            <person name="Takada K."/>
            <person name="Gernert C."/>
            <person name="Steffens U.A."/>
            <person name="Heycke N."/>
            <person name="Schmitt S."/>
            <person name="Rinke C."/>
            <person name="Helfrich E.J."/>
            <person name="Brachmann A.O."/>
            <person name="Gurgui C."/>
            <person name="Wakimoto T."/>
            <person name="Kracht M."/>
            <person name="Crusemann M."/>
            <person name="Hentschel U."/>
            <person name="Abe I."/>
            <person name="Matsunaga S."/>
            <person name="Kalinowski J."/>
            <person name="Takeyama H."/>
            <person name="Piel J."/>
        </authorList>
    </citation>
    <scope>NUCLEOTIDE SEQUENCE [LARGE SCALE GENOMIC DNA]</scope>
    <source>
        <strain evidence="2">TSY2</strain>
    </source>
</reference>